<evidence type="ECO:0000256" key="1">
    <source>
        <dbReference type="PROSITE-ProRule" id="PRU00023"/>
    </source>
</evidence>
<dbReference type="PROSITE" id="PS50297">
    <property type="entry name" value="ANK_REP_REGION"/>
    <property type="match status" value="1"/>
</dbReference>
<dbReference type="SMART" id="SM00248">
    <property type="entry name" value="ANK"/>
    <property type="match status" value="3"/>
</dbReference>
<reference evidence="2 3" key="1">
    <citation type="journal article" date="2018" name="Mol. Plant">
        <title>The genome of Artemisia annua provides insight into the evolution of Asteraceae family and artemisinin biosynthesis.</title>
        <authorList>
            <person name="Shen Q."/>
            <person name="Zhang L."/>
            <person name="Liao Z."/>
            <person name="Wang S."/>
            <person name="Yan T."/>
            <person name="Shi P."/>
            <person name="Liu M."/>
            <person name="Fu X."/>
            <person name="Pan Q."/>
            <person name="Wang Y."/>
            <person name="Lv Z."/>
            <person name="Lu X."/>
            <person name="Zhang F."/>
            <person name="Jiang W."/>
            <person name="Ma Y."/>
            <person name="Chen M."/>
            <person name="Hao X."/>
            <person name="Li L."/>
            <person name="Tang Y."/>
            <person name="Lv G."/>
            <person name="Zhou Y."/>
            <person name="Sun X."/>
            <person name="Brodelius P.E."/>
            <person name="Rose J.K.C."/>
            <person name="Tang K."/>
        </authorList>
    </citation>
    <scope>NUCLEOTIDE SEQUENCE [LARGE SCALE GENOMIC DNA]</scope>
    <source>
        <strain evidence="3">cv. Huhao1</strain>
        <tissue evidence="2">Leaf</tissue>
    </source>
</reference>
<evidence type="ECO:0000313" key="3">
    <source>
        <dbReference type="Proteomes" id="UP000245207"/>
    </source>
</evidence>
<accession>A0A2U1KGL6</accession>
<dbReference type="PROSITE" id="PS50088">
    <property type="entry name" value="ANK_REPEAT"/>
    <property type="match status" value="1"/>
</dbReference>
<dbReference type="OrthoDB" id="1925304at2759"/>
<dbReference type="Proteomes" id="UP000245207">
    <property type="component" value="Unassembled WGS sequence"/>
</dbReference>
<evidence type="ECO:0000313" key="2">
    <source>
        <dbReference type="EMBL" id="PWA35929.1"/>
    </source>
</evidence>
<proteinExistence type="predicted"/>
<keyword evidence="1" id="KW-0040">ANK repeat</keyword>
<dbReference type="PANTHER" id="PTHR24121:SF16">
    <property type="entry name" value="NON-SPECIFIC SERINE_THREONINE PROTEIN KINASE"/>
    <property type="match status" value="1"/>
</dbReference>
<dbReference type="InterPro" id="IPR036770">
    <property type="entry name" value="Ankyrin_rpt-contain_sf"/>
</dbReference>
<name>A0A2U1KGL6_ARTAN</name>
<keyword evidence="3" id="KW-1185">Reference proteome</keyword>
<dbReference type="InterPro" id="IPR002110">
    <property type="entry name" value="Ankyrin_rpt"/>
</dbReference>
<dbReference type="SUPFAM" id="SSF48403">
    <property type="entry name" value="Ankyrin repeat"/>
    <property type="match status" value="1"/>
</dbReference>
<protein>
    <submittedName>
        <fullName evidence="2">Ankyrin repeat-containing protein</fullName>
    </submittedName>
</protein>
<dbReference type="Pfam" id="PF12796">
    <property type="entry name" value="Ank_2"/>
    <property type="match status" value="1"/>
</dbReference>
<dbReference type="STRING" id="35608.A0A2U1KGL6"/>
<dbReference type="AlphaFoldDB" id="A0A2U1KGL6"/>
<gene>
    <name evidence="2" type="ORF">CTI12_AA604910</name>
</gene>
<dbReference type="EMBL" id="PKPP01019090">
    <property type="protein sequence ID" value="PWA35929.1"/>
    <property type="molecule type" value="Genomic_DNA"/>
</dbReference>
<sequence length="334" mass="37694">MTAAKVILGKRPELIRFSITESYETVLHIAVLGESPELVDYLVSIMSKDDLEIPNINGATALHIAAITGNTEIATILIRENNNLLDIPDHDGKTPIDIAALCRKRDMVDLLYKESQQMTGEFWTNENRGLVLIKCVEANLFNVALQMVTKHPVLATNGSVLRLLARIPHDFLVLSPVFRICPWKIQFPHKESDSDALQLLRFILKDIGKLPKNELVAILKGPPDETKEDEKKTPYEKETQEALHLLRTISENIAKMPAQIYSLFQNSANNKTPPLNEGNRKYSSRVLFIAAEIVNCKHSFSNTLHTMKHFLKSKYGGKQPDDNPHLVWELNDNS</sequence>
<organism evidence="2 3">
    <name type="scientific">Artemisia annua</name>
    <name type="common">Sweet wormwood</name>
    <dbReference type="NCBI Taxonomy" id="35608"/>
    <lineage>
        <taxon>Eukaryota</taxon>
        <taxon>Viridiplantae</taxon>
        <taxon>Streptophyta</taxon>
        <taxon>Embryophyta</taxon>
        <taxon>Tracheophyta</taxon>
        <taxon>Spermatophyta</taxon>
        <taxon>Magnoliopsida</taxon>
        <taxon>eudicotyledons</taxon>
        <taxon>Gunneridae</taxon>
        <taxon>Pentapetalae</taxon>
        <taxon>asterids</taxon>
        <taxon>campanulids</taxon>
        <taxon>Asterales</taxon>
        <taxon>Asteraceae</taxon>
        <taxon>Asteroideae</taxon>
        <taxon>Anthemideae</taxon>
        <taxon>Artemisiinae</taxon>
        <taxon>Artemisia</taxon>
    </lineage>
</organism>
<dbReference type="Gene3D" id="1.25.40.20">
    <property type="entry name" value="Ankyrin repeat-containing domain"/>
    <property type="match status" value="1"/>
</dbReference>
<feature type="repeat" description="ANK" evidence="1">
    <location>
        <begin position="57"/>
        <end position="84"/>
    </location>
</feature>
<dbReference type="PANTHER" id="PTHR24121">
    <property type="entry name" value="NO MECHANORECEPTOR POTENTIAL C, ISOFORM D-RELATED"/>
    <property type="match status" value="1"/>
</dbReference>
<comment type="caution">
    <text evidence="2">The sequence shown here is derived from an EMBL/GenBank/DDBJ whole genome shotgun (WGS) entry which is preliminary data.</text>
</comment>